<sequence>MKGVMKMKFKLLYLLTPFIPIEFIAIYIDYAYNSLLGYIPYLVVSAIISLYIFKKKFKKSVSILVNRVIGIIISFGSVHTFMNVYHSSDYFTPFSTSGFSIFLGLISFITIAIIYLVIYGISSKNN</sequence>
<dbReference type="EMBL" id="LR962863">
    <property type="protein sequence ID" value="CAD7360843.1"/>
    <property type="molecule type" value="Genomic_DNA"/>
</dbReference>
<organism evidence="3">
    <name type="scientific">Staphylococcus schleiferi</name>
    <dbReference type="NCBI Taxonomy" id="1295"/>
    <lineage>
        <taxon>Bacteria</taxon>
        <taxon>Bacillati</taxon>
        <taxon>Bacillota</taxon>
        <taxon>Bacilli</taxon>
        <taxon>Bacillales</taxon>
        <taxon>Staphylococcaceae</taxon>
        <taxon>Staphylococcus</taxon>
    </lineage>
</organism>
<feature type="transmembrane region" description="Helical" evidence="1">
    <location>
        <begin position="65"/>
        <end position="86"/>
    </location>
</feature>
<proteinExistence type="predicted"/>
<feature type="transmembrane region" description="Helical" evidence="1">
    <location>
        <begin position="36"/>
        <end position="53"/>
    </location>
</feature>
<dbReference type="AlphaFoldDB" id="A0A7Z7QRK7"/>
<evidence type="ECO:0000256" key="1">
    <source>
        <dbReference type="SAM" id="Phobius"/>
    </source>
</evidence>
<gene>
    <name evidence="3" type="ORF">NCTC12218_02548</name>
</gene>
<keyword evidence="1" id="KW-0472">Membrane</keyword>
<keyword evidence="1" id="KW-1133">Transmembrane helix</keyword>
<reference evidence="3" key="1">
    <citation type="submission" date="2018-06" db="EMBL/GenBank/DDBJ databases">
        <authorList>
            <consortium name="Pathogen Informatics"/>
            <person name="Doyle S."/>
        </authorList>
    </citation>
    <scope>NUCLEOTIDE SEQUENCE [LARGE SCALE GENOMIC DNA]</scope>
    <source>
        <strain evidence="3">NCTC12218</strain>
    </source>
</reference>
<accession>A0A7Z7QRK7</accession>
<evidence type="ECO:0000313" key="2">
    <source>
        <dbReference type="EMBL" id="CAD7360843.1"/>
    </source>
</evidence>
<keyword evidence="1" id="KW-0812">Transmembrane</keyword>
<protein>
    <submittedName>
        <fullName evidence="3">Membrane protein</fullName>
    </submittedName>
</protein>
<dbReference type="EMBL" id="UHEF01000001">
    <property type="protein sequence ID" value="SUM90499.1"/>
    <property type="molecule type" value="Genomic_DNA"/>
</dbReference>
<feature type="transmembrane region" description="Helical" evidence="1">
    <location>
        <begin position="98"/>
        <end position="121"/>
    </location>
</feature>
<name>A0A7Z7QRK7_STASC</name>
<feature type="transmembrane region" description="Helical" evidence="1">
    <location>
        <begin position="12"/>
        <end position="30"/>
    </location>
</feature>
<evidence type="ECO:0000313" key="3">
    <source>
        <dbReference type="EMBL" id="SUM90499.1"/>
    </source>
</evidence>
<reference evidence="2 4" key="2">
    <citation type="submission" date="2020-11" db="EMBL/GenBank/DDBJ databases">
        <authorList>
            <consortium name="Pathogen Informatics"/>
        </authorList>
    </citation>
    <scope>NUCLEOTIDE SEQUENCE [LARGE SCALE GENOMIC DNA]</scope>
    <source>
        <strain evidence="2 4">NCTC12218</strain>
    </source>
</reference>
<dbReference type="Proteomes" id="UP000264146">
    <property type="component" value="Chromosome"/>
</dbReference>
<evidence type="ECO:0000313" key="4">
    <source>
        <dbReference type="Proteomes" id="UP000264146"/>
    </source>
</evidence>